<organism evidence="2">
    <name type="scientific">Timema douglasi</name>
    <name type="common">Walking stick</name>
    <dbReference type="NCBI Taxonomy" id="61478"/>
    <lineage>
        <taxon>Eukaryota</taxon>
        <taxon>Metazoa</taxon>
        <taxon>Ecdysozoa</taxon>
        <taxon>Arthropoda</taxon>
        <taxon>Hexapoda</taxon>
        <taxon>Insecta</taxon>
        <taxon>Pterygota</taxon>
        <taxon>Neoptera</taxon>
        <taxon>Polyneoptera</taxon>
        <taxon>Phasmatodea</taxon>
        <taxon>Timematodea</taxon>
        <taxon>Timematoidea</taxon>
        <taxon>Timematidae</taxon>
        <taxon>Timema</taxon>
    </lineage>
</organism>
<sequence>MKGEEGLVENLPNIRLQQSLGKRGNEGRGGAGGEPTQYFHDLWVGGRWNNDHWYWFHTGEVIQDVGGFPVWAHNFTRPDHDCLNLYRGAKEQAVLFVDRQCNETHGFVCEEALNGEEGLVEELHFRGNTYLFTNMRMTWNDAYDVCASNDSMLPVVFDRETAIFLAEAGRGFILSELIREVTAGDLNSRDGRFAYAYRVCEQHFEPS</sequence>
<evidence type="ECO:0000313" key="2">
    <source>
        <dbReference type="EMBL" id="CAD7205364.1"/>
    </source>
</evidence>
<name>A0A7R8ZF57_TIMDO</name>
<dbReference type="InterPro" id="IPR016186">
    <property type="entry name" value="C-type_lectin-like/link_sf"/>
</dbReference>
<gene>
    <name evidence="2" type="ORF">TDIB3V08_LOCUS11516</name>
</gene>
<protein>
    <recommendedName>
        <fullName evidence="1">C-type lectin domain-containing protein</fullName>
    </recommendedName>
</protein>
<dbReference type="InterPro" id="IPR016187">
    <property type="entry name" value="CTDL_fold"/>
</dbReference>
<dbReference type="SUPFAM" id="SSF56436">
    <property type="entry name" value="C-type lectin-like"/>
    <property type="match status" value="2"/>
</dbReference>
<dbReference type="InterPro" id="IPR001304">
    <property type="entry name" value="C-type_lectin-like"/>
</dbReference>
<proteinExistence type="predicted"/>
<evidence type="ECO:0000259" key="1">
    <source>
        <dbReference type="PROSITE" id="PS50041"/>
    </source>
</evidence>
<dbReference type="Gene3D" id="3.10.100.10">
    <property type="entry name" value="Mannose-Binding Protein A, subunit A"/>
    <property type="match status" value="1"/>
</dbReference>
<dbReference type="EMBL" id="OA574889">
    <property type="protein sequence ID" value="CAD7205364.1"/>
    <property type="molecule type" value="Genomic_DNA"/>
</dbReference>
<accession>A0A7R8ZF57</accession>
<feature type="domain" description="C-type lectin" evidence="1">
    <location>
        <begin position="42"/>
        <end position="110"/>
    </location>
</feature>
<dbReference type="AlphaFoldDB" id="A0A7R8ZF57"/>
<dbReference type="PROSITE" id="PS50041">
    <property type="entry name" value="C_TYPE_LECTIN_2"/>
    <property type="match status" value="1"/>
</dbReference>
<dbReference type="CDD" id="cd00037">
    <property type="entry name" value="CLECT"/>
    <property type="match status" value="2"/>
</dbReference>
<reference evidence="2" key="1">
    <citation type="submission" date="2020-11" db="EMBL/GenBank/DDBJ databases">
        <authorList>
            <person name="Tran Van P."/>
        </authorList>
    </citation>
    <scope>NUCLEOTIDE SEQUENCE</scope>
</reference>